<feature type="compositionally biased region" description="Low complexity" evidence="1">
    <location>
        <begin position="13"/>
        <end position="25"/>
    </location>
</feature>
<dbReference type="RefSeq" id="XP_018042087.1">
    <property type="nucleotide sequence ID" value="XM_018182371.1"/>
</dbReference>
<feature type="compositionally biased region" description="Polar residues" evidence="1">
    <location>
        <begin position="1"/>
        <end position="11"/>
    </location>
</feature>
<evidence type="ECO:0000256" key="1">
    <source>
        <dbReference type="SAM" id="MobiDB-lite"/>
    </source>
</evidence>
<feature type="compositionally biased region" description="Basic residues" evidence="1">
    <location>
        <begin position="46"/>
        <end position="56"/>
    </location>
</feature>
<feature type="compositionally biased region" description="Basic and acidic residues" evidence="1">
    <location>
        <begin position="189"/>
        <end position="201"/>
    </location>
</feature>
<dbReference type="OrthoDB" id="3801446at2759"/>
<feature type="region of interest" description="Disordered" evidence="1">
    <location>
        <begin position="1"/>
        <end position="218"/>
    </location>
</feature>
<accession>A0A177CXV1</accession>
<sequence>MQSAEQLSPNTFAAGAGPGPLEGEAYYQGLQKDVAASGDRSESNVRNRHHHRRGASARKFANAAETSRNEDIPRSQPMQRQPAALHHASSLSLTPLPTIETILSSSPPTPIYHQSPAPTPSSQPQPAYKTKIHIPKPPTLRRRHQVDPDTLEELLRAADRRAQRKSSSGANFTGSREVDVAADADVEMPDMRKTDRMRQDAADAADAYPSPPPSPLLSPADVWFTPKVSSTPALQGEAMDWDWGDGGEMDEDVVYGAAGLALSPRAMKGAEGRCCRCGGLELYDIAEESEDDGSGEDG</sequence>
<gene>
    <name evidence="2" type="ORF">CC84DRAFT_1211364</name>
</gene>
<evidence type="ECO:0000313" key="3">
    <source>
        <dbReference type="Proteomes" id="UP000077069"/>
    </source>
</evidence>
<keyword evidence="3" id="KW-1185">Reference proteome</keyword>
<dbReference type="AlphaFoldDB" id="A0A177CXV1"/>
<protein>
    <submittedName>
        <fullName evidence="2">Uncharacterized protein</fullName>
    </submittedName>
</protein>
<organism evidence="2 3">
    <name type="scientific">Paraphaeosphaeria sporulosa</name>
    <dbReference type="NCBI Taxonomy" id="1460663"/>
    <lineage>
        <taxon>Eukaryota</taxon>
        <taxon>Fungi</taxon>
        <taxon>Dikarya</taxon>
        <taxon>Ascomycota</taxon>
        <taxon>Pezizomycotina</taxon>
        <taxon>Dothideomycetes</taxon>
        <taxon>Pleosporomycetidae</taxon>
        <taxon>Pleosporales</taxon>
        <taxon>Massarineae</taxon>
        <taxon>Didymosphaeriaceae</taxon>
        <taxon>Paraphaeosphaeria</taxon>
    </lineage>
</organism>
<feature type="compositionally biased region" description="Polar residues" evidence="1">
    <location>
        <begin position="165"/>
        <end position="174"/>
    </location>
</feature>
<reference evidence="2 3" key="1">
    <citation type="submission" date="2016-05" db="EMBL/GenBank/DDBJ databases">
        <title>Comparative analysis of secretome profiles of manganese(II)-oxidizing ascomycete fungi.</title>
        <authorList>
            <consortium name="DOE Joint Genome Institute"/>
            <person name="Zeiner C.A."/>
            <person name="Purvine S.O."/>
            <person name="Zink E.M."/>
            <person name="Wu S."/>
            <person name="Pasa-Tolic L."/>
            <person name="Chaput D.L."/>
            <person name="Haridas S."/>
            <person name="Grigoriev I.V."/>
            <person name="Santelli C.M."/>
            <person name="Hansel C.M."/>
        </authorList>
    </citation>
    <scope>NUCLEOTIDE SEQUENCE [LARGE SCALE GENOMIC DNA]</scope>
    <source>
        <strain evidence="2 3">AP3s5-JAC2a</strain>
    </source>
</reference>
<evidence type="ECO:0000313" key="2">
    <source>
        <dbReference type="EMBL" id="OAG11722.1"/>
    </source>
</evidence>
<dbReference type="GeneID" id="28765857"/>
<feature type="compositionally biased region" description="Polar residues" evidence="1">
    <location>
        <begin position="89"/>
        <end position="106"/>
    </location>
</feature>
<proteinExistence type="predicted"/>
<dbReference type="EMBL" id="KV441548">
    <property type="protein sequence ID" value="OAG11722.1"/>
    <property type="molecule type" value="Genomic_DNA"/>
</dbReference>
<dbReference type="Proteomes" id="UP000077069">
    <property type="component" value="Unassembled WGS sequence"/>
</dbReference>
<dbReference type="InParanoid" id="A0A177CXV1"/>
<name>A0A177CXV1_9PLEO</name>
<feature type="compositionally biased region" description="Basic residues" evidence="1">
    <location>
        <begin position="130"/>
        <end position="144"/>
    </location>
</feature>